<evidence type="ECO:0000313" key="1">
    <source>
        <dbReference type="EMBL" id="KKL55558.1"/>
    </source>
</evidence>
<organism evidence="1">
    <name type="scientific">marine sediment metagenome</name>
    <dbReference type="NCBI Taxonomy" id="412755"/>
    <lineage>
        <taxon>unclassified sequences</taxon>
        <taxon>metagenomes</taxon>
        <taxon>ecological metagenomes</taxon>
    </lineage>
</organism>
<name>A0A0F9D1F8_9ZZZZ</name>
<accession>A0A0F9D1F8</accession>
<protein>
    <recommendedName>
        <fullName evidence="2">Calcineurin-like phosphoesterase domain-containing protein</fullName>
    </recommendedName>
</protein>
<sequence length="386" mass="43203">MRTAKDSFLPAPDSPEGLQLAATYAVSTRAQRQEMSDLYGYSTVTHFQTMMKRKYNLGVPNHEALTKDAKVTVQVTGAPASEPAEPIINLTIPALRDYVPQPFVEGDKETMILHTSDWHRGKVTGSYNDEVGKERVGRLFDGVMTLAQLHRHMYPVEDLVIFDTGDRGQGESPHQGSKLGATSMGARDQQIKLVYPEYVELIAAFKQQFATVTVHLMAGNHGHEKLAPETSRWDLYGADLIKTKLEDEPGITIHAHEGWSATTWVEGFKCFLAHFDGIPCVQGIPYFGINRKLLMWYIEEAGFNYAFGGHFHKRSSSEVTRRFEYFMAGSLVSDDDWALKKLGVSSSPSAWAMGMNPQRGVTWRYALEVAPDFRPEAVPKTIDPEE</sequence>
<proteinExistence type="predicted"/>
<comment type="caution">
    <text evidence="1">The sequence shown here is derived from an EMBL/GenBank/DDBJ whole genome shotgun (WGS) entry which is preliminary data.</text>
</comment>
<evidence type="ECO:0008006" key="2">
    <source>
        <dbReference type="Google" id="ProtNLM"/>
    </source>
</evidence>
<dbReference type="InterPro" id="IPR029052">
    <property type="entry name" value="Metallo-depent_PP-like"/>
</dbReference>
<dbReference type="AlphaFoldDB" id="A0A0F9D1F8"/>
<gene>
    <name evidence="1" type="ORF">LCGC14_2254190</name>
</gene>
<dbReference type="SUPFAM" id="SSF56300">
    <property type="entry name" value="Metallo-dependent phosphatases"/>
    <property type="match status" value="1"/>
</dbReference>
<feature type="non-terminal residue" evidence="1">
    <location>
        <position position="386"/>
    </location>
</feature>
<dbReference type="EMBL" id="LAZR01030799">
    <property type="protein sequence ID" value="KKL55558.1"/>
    <property type="molecule type" value="Genomic_DNA"/>
</dbReference>
<reference evidence="1" key="1">
    <citation type="journal article" date="2015" name="Nature">
        <title>Complex archaea that bridge the gap between prokaryotes and eukaryotes.</title>
        <authorList>
            <person name="Spang A."/>
            <person name="Saw J.H."/>
            <person name="Jorgensen S.L."/>
            <person name="Zaremba-Niedzwiedzka K."/>
            <person name="Martijn J."/>
            <person name="Lind A.E."/>
            <person name="van Eijk R."/>
            <person name="Schleper C."/>
            <person name="Guy L."/>
            <person name="Ettema T.J."/>
        </authorList>
    </citation>
    <scope>NUCLEOTIDE SEQUENCE</scope>
</reference>